<dbReference type="InterPro" id="IPR001509">
    <property type="entry name" value="Epimerase_deHydtase"/>
</dbReference>
<comment type="caution">
    <text evidence="2">The sequence shown here is derived from an EMBL/GenBank/DDBJ whole genome shotgun (WGS) entry which is preliminary data.</text>
</comment>
<dbReference type="PANTHER" id="PTHR48079:SF6">
    <property type="entry name" value="NAD(P)-BINDING DOMAIN-CONTAINING PROTEIN-RELATED"/>
    <property type="match status" value="1"/>
</dbReference>
<dbReference type="EMBL" id="JAGTJQ010000012">
    <property type="protein sequence ID" value="KAH7016148.1"/>
    <property type="molecule type" value="Genomic_DNA"/>
</dbReference>
<dbReference type="GO" id="GO:0005737">
    <property type="term" value="C:cytoplasm"/>
    <property type="evidence" value="ECO:0007669"/>
    <property type="project" value="TreeGrafter"/>
</dbReference>
<accession>A0A9P9BIX8</accession>
<dbReference type="Proteomes" id="UP000756346">
    <property type="component" value="Unassembled WGS sequence"/>
</dbReference>
<organism evidence="2 3">
    <name type="scientific">Microdochium trichocladiopsis</name>
    <dbReference type="NCBI Taxonomy" id="1682393"/>
    <lineage>
        <taxon>Eukaryota</taxon>
        <taxon>Fungi</taxon>
        <taxon>Dikarya</taxon>
        <taxon>Ascomycota</taxon>
        <taxon>Pezizomycotina</taxon>
        <taxon>Sordariomycetes</taxon>
        <taxon>Xylariomycetidae</taxon>
        <taxon>Xylariales</taxon>
        <taxon>Microdochiaceae</taxon>
        <taxon>Microdochium</taxon>
    </lineage>
</organism>
<sequence length="360" mass="39382">MSQNILVTGGAGYIGGSVVAELLSRTSSSIKGATVFATVRSEEQVQRLSKHGIGAIQLDLHNETAAMEAVIRNEIDIIIHTASSAVPSHVSNLVKALGRRRQVGGKETYFIHSSILTMFGEDGGWPSGEVRDTDPLFEKEKQLGTDHPGRATDIAVVEQAKAEGVVTFLVMVPTVYGKGSGQGRRLSVNIPAYVRTSIKLGIVYKFDKDGNPPATHISDLTALYALLVEKILQKEPIPSGEKGYYFAMAHRISWWAIMPRLAEGLHMRGLVTEPRAQTWPSYDMASEYLRWPPQFVRAMGTSSGQQIPINAYQIGWQPKWDEQRFLEGMDDEIKAALESDTVPATLFDKLLSPSKGSTGA</sequence>
<gene>
    <name evidence="2" type="ORF">B0I36DRAFT_277426</name>
</gene>
<name>A0A9P9BIX8_9PEZI</name>
<dbReference type="InterPro" id="IPR051783">
    <property type="entry name" value="NAD(P)-dependent_oxidoreduct"/>
</dbReference>
<dbReference type="InterPro" id="IPR036291">
    <property type="entry name" value="NAD(P)-bd_dom_sf"/>
</dbReference>
<proteinExistence type="predicted"/>
<evidence type="ECO:0000259" key="1">
    <source>
        <dbReference type="Pfam" id="PF01370"/>
    </source>
</evidence>
<protein>
    <recommendedName>
        <fullName evidence="1">NAD-dependent epimerase/dehydratase domain-containing protein</fullName>
    </recommendedName>
</protein>
<reference evidence="2" key="1">
    <citation type="journal article" date="2021" name="Nat. Commun.">
        <title>Genetic determinants of endophytism in the Arabidopsis root mycobiome.</title>
        <authorList>
            <person name="Mesny F."/>
            <person name="Miyauchi S."/>
            <person name="Thiergart T."/>
            <person name="Pickel B."/>
            <person name="Atanasova L."/>
            <person name="Karlsson M."/>
            <person name="Huettel B."/>
            <person name="Barry K.W."/>
            <person name="Haridas S."/>
            <person name="Chen C."/>
            <person name="Bauer D."/>
            <person name="Andreopoulos W."/>
            <person name="Pangilinan J."/>
            <person name="LaButti K."/>
            <person name="Riley R."/>
            <person name="Lipzen A."/>
            <person name="Clum A."/>
            <person name="Drula E."/>
            <person name="Henrissat B."/>
            <person name="Kohler A."/>
            <person name="Grigoriev I.V."/>
            <person name="Martin F.M."/>
            <person name="Hacquard S."/>
        </authorList>
    </citation>
    <scope>NUCLEOTIDE SEQUENCE</scope>
    <source>
        <strain evidence="2">MPI-CAGE-CH-0230</strain>
    </source>
</reference>
<dbReference type="GO" id="GO:0004029">
    <property type="term" value="F:aldehyde dehydrogenase (NAD+) activity"/>
    <property type="evidence" value="ECO:0007669"/>
    <property type="project" value="TreeGrafter"/>
</dbReference>
<dbReference type="SUPFAM" id="SSF51735">
    <property type="entry name" value="NAD(P)-binding Rossmann-fold domains"/>
    <property type="match status" value="1"/>
</dbReference>
<dbReference type="Pfam" id="PF01370">
    <property type="entry name" value="Epimerase"/>
    <property type="match status" value="1"/>
</dbReference>
<dbReference type="PANTHER" id="PTHR48079">
    <property type="entry name" value="PROTEIN YEEZ"/>
    <property type="match status" value="1"/>
</dbReference>
<feature type="domain" description="NAD-dependent epimerase/dehydratase" evidence="1">
    <location>
        <begin position="5"/>
        <end position="230"/>
    </location>
</feature>
<evidence type="ECO:0000313" key="2">
    <source>
        <dbReference type="EMBL" id="KAH7016148.1"/>
    </source>
</evidence>
<dbReference type="Gene3D" id="3.40.50.720">
    <property type="entry name" value="NAD(P)-binding Rossmann-like Domain"/>
    <property type="match status" value="1"/>
</dbReference>
<dbReference type="AlphaFoldDB" id="A0A9P9BIX8"/>
<evidence type="ECO:0000313" key="3">
    <source>
        <dbReference type="Proteomes" id="UP000756346"/>
    </source>
</evidence>
<keyword evidence="3" id="KW-1185">Reference proteome</keyword>
<dbReference type="GeneID" id="70180963"/>
<dbReference type="RefSeq" id="XP_046005772.1">
    <property type="nucleotide sequence ID" value="XM_046151417.1"/>
</dbReference>
<dbReference type="OrthoDB" id="10262413at2759"/>